<dbReference type="SUPFAM" id="SSF56112">
    <property type="entry name" value="Protein kinase-like (PK-like)"/>
    <property type="match status" value="1"/>
</dbReference>
<organism evidence="2 3">
    <name type="scientific">Pseudocohnilembus persalinus</name>
    <name type="common">Ciliate</name>
    <dbReference type="NCBI Taxonomy" id="266149"/>
    <lineage>
        <taxon>Eukaryota</taxon>
        <taxon>Sar</taxon>
        <taxon>Alveolata</taxon>
        <taxon>Ciliophora</taxon>
        <taxon>Intramacronucleata</taxon>
        <taxon>Oligohymenophorea</taxon>
        <taxon>Scuticociliatia</taxon>
        <taxon>Philasterida</taxon>
        <taxon>Pseudocohnilembidae</taxon>
        <taxon>Pseudocohnilembus</taxon>
    </lineage>
</organism>
<comment type="caution">
    <text evidence="2">The sequence shown here is derived from an EMBL/GenBank/DDBJ whole genome shotgun (WGS) entry which is preliminary data.</text>
</comment>
<gene>
    <name evidence="2" type="ORF">PPERSA_11974</name>
</gene>
<dbReference type="GO" id="GO:0004103">
    <property type="term" value="F:choline kinase activity"/>
    <property type="evidence" value="ECO:0007669"/>
    <property type="project" value="TreeGrafter"/>
</dbReference>
<evidence type="ECO:0000313" key="2">
    <source>
        <dbReference type="EMBL" id="KRX02634.1"/>
    </source>
</evidence>
<keyword evidence="2" id="KW-0808">Transferase</keyword>
<comment type="similarity">
    <text evidence="1">Belongs to the choline/ethanolamine kinase family.</text>
</comment>
<reference evidence="2 3" key="1">
    <citation type="journal article" date="2015" name="Sci. Rep.">
        <title>Genome of the facultative scuticociliatosis pathogen Pseudocohnilembus persalinus provides insight into its virulence through horizontal gene transfer.</title>
        <authorList>
            <person name="Xiong J."/>
            <person name="Wang G."/>
            <person name="Cheng J."/>
            <person name="Tian M."/>
            <person name="Pan X."/>
            <person name="Warren A."/>
            <person name="Jiang C."/>
            <person name="Yuan D."/>
            <person name="Miao W."/>
        </authorList>
    </citation>
    <scope>NUCLEOTIDE SEQUENCE [LARGE SCALE GENOMIC DNA]</scope>
    <source>
        <strain evidence="2">36N120E</strain>
    </source>
</reference>
<dbReference type="AlphaFoldDB" id="A0A0V0QKJ1"/>
<dbReference type="GO" id="GO:0005737">
    <property type="term" value="C:cytoplasm"/>
    <property type="evidence" value="ECO:0007669"/>
    <property type="project" value="TreeGrafter"/>
</dbReference>
<accession>A0A0V0QKJ1</accession>
<dbReference type="GO" id="GO:0006646">
    <property type="term" value="P:phosphatidylethanolamine biosynthetic process"/>
    <property type="evidence" value="ECO:0007669"/>
    <property type="project" value="TreeGrafter"/>
</dbReference>
<keyword evidence="3" id="KW-1185">Reference proteome</keyword>
<keyword evidence="2" id="KW-0418">Kinase</keyword>
<dbReference type="InParanoid" id="A0A0V0QKJ1"/>
<dbReference type="OrthoDB" id="3649325at2759"/>
<evidence type="ECO:0000256" key="1">
    <source>
        <dbReference type="ARBA" id="ARBA00038211"/>
    </source>
</evidence>
<dbReference type="OMA" id="GNSWRME"/>
<dbReference type="GO" id="GO:0004305">
    <property type="term" value="F:ethanolamine kinase activity"/>
    <property type="evidence" value="ECO:0007669"/>
    <property type="project" value="TreeGrafter"/>
</dbReference>
<name>A0A0V0QKJ1_PSEPJ</name>
<protein>
    <submittedName>
        <fullName evidence="2">Protein kinase-like domain</fullName>
    </submittedName>
</protein>
<dbReference type="Gene3D" id="3.30.200.20">
    <property type="entry name" value="Phosphorylase Kinase, domain 1"/>
    <property type="match status" value="1"/>
</dbReference>
<dbReference type="FunCoup" id="A0A0V0QKJ1">
    <property type="interactions" value="22"/>
</dbReference>
<dbReference type="EMBL" id="LDAU01000154">
    <property type="protein sequence ID" value="KRX02634.1"/>
    <property type="molecule type" value="Genomic_DNA"/>
</dbReference>
<dbReference type="Pfam" id="PF01633">
    <property type="entry name" value="Choline_kinase"/>
    <property type="match status" value="1"/>
</dbReference>
<dbReference type="InterPro" id="IPR011009">
    <property type="entry name" value="Kinase-like_dom_sf"/>
</dbReference>
<dbReference type="Gene3D" id="3.90.1200.10">
    <property type="match status" value="1"/>
</dbReference>
<sequence length="385" mass="45549">MYLTVDFLLKLLNNNKNCLDIQNSAKNQNDQDQISLKNSQEIDLLNKKKLIVQQNVEEYKNVPLEDIILQKLTGLTNETFKVSHKFDQKKKYVLRIFGKAEGLVQPEKENKIFVSLGEQELGPKCIAVEVGVWRIEEFIDNGIHPDVDQLKVPFLKYLLAIYISRFHQSNIDLDEKPLTQRLLNNDNNIFENFQKKSDNKQLFTESELTQVQELQQIISTEWIEYLKQIQPQGEEFNFIGHNDINQFNIFYSDTKEIGQQIQFIDFEYCSKNYAGYDIANFLNECCIDYAVDKFPFFVYREDKELNQDEIHQFTRIYLISLKYPKQSFELEKLVIENKNLSQKELDDIINEFIYNILAQSSFNEKYQFEDDINNLVQQINACRIM</sequence>
<evidence type="ECO:0000313" key="3">
    <source>
        <dbReference type="Proteomes" id="UP000054937"/>
    </source>
</evidence>
<dbReference type="Proteomes" id="UP000054937">
    <property type="component" value="Unassembled WGS sequence"/>
</dbReference>
<dbReference type="PANTHER" id="PTHR22603:SF93">
    <property type="entry name" value="RE24176P"/>
    <property type="match status" value="1"/>
</dbReference>
<dbReference type="PANTHER" id="PTHR22603">
    <property type="entry name" value="CHOLINE/ETHANOALAMINE KINASE"/>
    <property type="match status" value="1"/>
</dbReference>
<proteinExistence type="inferred from homology"/>